<dbReference type="SUPFAM" id="SSF143113">
    <property type="entry name" value="NAP-like"/>
    <property type="match status" value="1"/>
</dbReference>
<organism evidence="5 6">
    <name type="scientific">Pleodorina starrii</name>
    <dbReference type="NCBI Taxonomy" id="330485"/>
    <lineage>
        <taxon>Eukaryota</taxon>
        <taxon>Viridiplantae</taxon>
        <taxon>Chlorophyta</taxon>
        <taxon>core chlorophytes</taxon>
        <taxon>Chlorophyceae</taxon>
        <taxon>CS clade</taxon>
        <taxon>Chlamydomonadales</taxon>
        <taxon>Volvocaceae</taxon>
        <taxon>Pleodorina</taxon>
    </lineage>
</organism>
<evidence type="ECO:0000256" key="1">
    <source>
        <dbReference type="ARBA" id="ARBA00009947"/>
    </source>
</evidence>
<protein>
    <submittedName>
        <fullName evidence="5">Uncharacterized protein</fullName>
    </submittedName>
</protein>
<dbReference type="Gene3D" id="1.20.5.1500">
    <property type="match status" value="1"/>
</dbReference>
<accession>A0A9W6BA18</accession>
<dbReference type="EMBL" id="BRXU01000001">
    <property type="protein sequence ID" value="GLC48296.1"/>
    <property type="molecule type" value="Genomic_DNA"/>
</dbReference>
<feature type="region of interest" description="Disordered" evidence="4">
    <location>
        <begin position="267"/>
        <end position="325"/>
    </location>
</feature>
<dbReference type="Gene3D" id="3.30.1120.90">
    <property type="entry name" value="Nucleosome assembly protein"/>
    <property type="match status" value="1"/>
</dbReference>
<comment type="similarity">
    <text evidence="1 3">Belongs to the nucleosome assembly protein (NAP) family.</text>
</comment>
<reference evidence="5 6" key="1">
    <citation type="journal article" date="2023" name="Commun. Biol.">
        <title>Reorganization of the ancestral sex-determining regions during the evolution of trioecy in Pleodorina starrii.</title>
        <authorList>
            <person name="Takahashi K."/>
            <person name="Suzuki S."/>
            <person name="Kawai-Toyooka H."/>
            <person name="Yamamoto K."/>
            <person name="Hamaji T."/>
            <person name="Ootsuki R."/>
            <person name="Yamaguchi H."/>
            <person name="Kawachi M."/>
            <person name="Higashiyama T."/>
            <person name="Nozaki H."/>
        </authorList>
    </citation>
    <scope>NUCLEOTIDE SEQUENCE [LARGE SCALE GENOMIC DNA]</scope>
    <source>
        <strain evidence="5 6">NIES-4479</strain>
    </source>
</reference>
<proteinExistence type="inferred from homology"/>
<dbReference type="InterPro" id="IPR002164">
    <property type="entry name" value="NAP_family"/>
</dbReference>
<feature type="compositionally biased region" description="Acidic residues" evidence="4">
    <location>
        <begin position="272"/>
        <end position="292"/>
    </location>
</feature>
<evidence type="ECO:0000256" key="4">
    <source>
        <dbReference type="SAM" id="MobiDB-lite"/>
    </source>
</evidence>
<sequence length="325" mass="35370">MSEPSPKRHKIDDGEAAALKPKAVTFAPAKAPADANGDLETGPLAGSDYVVDVLASELEECQKALDKVNDEASDRVLAVEQEYNKKRRPIYAERAEIIKKVPQFWQRVLSSHVTLADQLSDDDAAVLEYVTEVDVVDFDDIKSGFQIVLSFSPDNPYFSNPSLTKAFHYGDDGKVTIEAPTINWKEGHAPALPTLDGQYGPSYIFFTWMATNEPIGAGTPDEIAEILKDEIWPNPVKYYYAPALGQREYEDMEDEDAVLEEEEFEGVLVQGDEGEEGEGEEELIYDEGEGELDAAGGPGEGEEGLGPEEDEEGEGDDGAAGAADA</sequence>
<gene>
    <name evidence="5" type="primary">PLEST000845</name>
    <name evidence="5" type="ORF">PLESTB_000080700</name>
</gene>
<dbReference type="InterPro" id="IPR037231">
    <property type="entry name" value="NAP-like_sf"/>
</dbReference>
<evidence type="ECO:0000313" key="6">
    <source>
        <dbReference type="Proteomes" id="UP001165080"/>
    </source>
</evidence>
<dbReference type="GO" id="GO:0005634">
    <property type="term" value="C:nucleus"/>
    <property type="evidence" value="ECO:0007669"/>
    <property type="project" value="InterPro"/>
</dbReference>
<evidence type="ECO:0000313" key="5">
    <source>
        <dbReference type="EMBL" id="GLC48296.1"/>
    </source>
</evidence>
<dbReference type="Pfam" id="PF00956">
    <property type="entry name" value="NAP"/>
    <property type="match status" value="1"/>
</dbReference>
<dbReference type="GO" id="GO:0000724">
    <property type="term" value="P:double-strand break repair via homologous recombination"/>
    <property type="evidence" value="ECO:0007669"/>
    <property type="project" value="UniProtKB-ARBA"/>
</dbReference>
<dbReference type="PANTHER" id="PTHR11875">
    <property type="entry name" value="TESTIS-SPECIFIC Y-ENCODED PROTEIN"/>
    <property type="match status" value="1"/>
</dbReference>
<dbReference type="AlphaFoldDB" id="A0A9W6BA18"/>
<dbReference type="GO" id="GO:0042393">
    <property type="term" value="F:histone binding"/>
    <property type="evidence" value="ECO:0007669"/>
    <property type="project" value="UniProtKB-ARBA"/>
</dbReference>
<keyword evidence="6" id="KW-1185">Reference proteome</keyword>
<comment type="caution">
    <text evidence="5">The sequence shown here is derived from an EMBL/GenBank/DDBJ whole genome shotgun (WGS) entry which is preliminary data.</text>
</comment>
<dbReference type="GO" id="GO:0006334">
    <property type="term" value="P:nucleosome assembly"/>
    <property type="evidence" value="ECO:0007669"/>
    <property type="project" value="InterPro"/>
</dbReference>
<feature type="compositionally biased region" description="Acidic residues" evidence="4">
    <location>
        <begin position="300"/>
        <end position="317"/>
    </location>
</feature>
<name>A0A9W6BA18_9CHLO</name>
<evidence type="ECO:0000256" key="2">
    <source>
        <dbReference type="ARBA" id="ARBA00023186"/>
    </source>
</evidence>
<keyword evidence="2" id="KW-0143">Chaperone</keyword>
<dbReference type="Proteomes" id="UP001165080">
    <property type="component" value="Unassembled WGS sequence"/>
</dbReference>
<evidence type="ECO:0000256" key="3">
    <source>
        <dbReference type="RuleBase" id="RU003876"/>
    </source>
</evidence>